<reference evidence="1 2" key="1">
    <citation type="submission" date="2019-04" db="EMBL/GenBank/DDBJ databases">
        <title>Microbes associate with the intestines of laboratory mice.</title>
        <authorList>
            <person name="Navarre W."/>
            <person name="Wong E."/>
            <person name="Huang K.C."/>
            <person name="Tropini C."/>
            <person name="Ng K."/>
            <person name="Yu B."/>
        </authorList>
    </citation>
    <scope>NUCLEOTIDE SEQUENCE [LARGE SCALE GENOMIC DNA]</scope>
    <source>
        <strain evidence="1 2">NM80_B27</strain>
    </source>
</reference>
<dbReference type="AlphaFoldDB" id="A0A4V3WU72"/>
<proteinExistence type="predicted"/>
<organism evidence="1 2">
    <name type="scientific">Adlercreutzia caecimuris</name>
    <dbReference type="NCBI Taxonomy" id="671266"/>
    <lineage>
        <taxon>Bacteria</taxon>
        <taxon>Bacillati</taxon>
        <taxon>Actinomycetota</taxon>
        <taxon>Coriobacteriia</taxon>
        <taxon>Eggerthellales</taxon>
        <taxon>Eggerthellaceae</taxon>
        <taxon>Adlercreutzia</taxon>
    </lineage>
</organism>
<gene>
    <name evidence="1" type="ORF">E5986_11550</name>
</gene>
<comment type="caution">
    <text evidence="1">The sequence shown here is derived from an EMBL/GenBank/DDBJ whole genome shotgun (WGS) entry which is preliminary data.</text>
</comment>
<evidence type="ECO:0000313" key="2">
    <source>
        <dbReference type="Proteomes" id="UP000308978"/>
    </source>
</evidence>
<dbReference type="Proteomes" id="UP000308978">
    <property type="component" value="Unassembled WGS sequence"/>
</dbReference>
<protein>
    <submittedName>
        <fullName evidence="1">Uncharacterized protein</fullName>
    </submittedName>
</protein>
<name>A0A4V3WU72_9ACTN</name>
<sequence>MTRERLEPLLRSGGVRRLEDTGERAVQSSFGIKWGAESRRSRHTCRRLTGKRIVRQLGKRAAT</sequence>
<evidence type="ECO:0000313" key="1">
    <source>
        <dbReference type="EMBL" id="THG34737.1"/>
    </source>
</evidence>
<dbReference type="EMBL" id="SSTJ01000028">
    <property type="protein sequence ID" value="THG34737.1"/>
    <property type="molecule type" value="Genomic_DNA"/>
</dbReference>
<accession>A0A4V3WU72</accession>